<dbReference type="PANTHER" id="PTHR11060:SF0">
    <property type="entry name" value="PROTEIN MEMO1"/>
    <property type="match status" value="1"/>
</dbReference>
<dbReference type="Gene3D" id="3.40.830.10">
    <property type="entry name" value="LigB-like"/>
    <property type="match status" value="1"/>
</dbReference>
<accession>A0A9P6PLD4</accession>
<gene>
    <name evidence="2" type="primary">MEMO1</name>
    <name evidence="2" type="ORF">BG011_000950</name>
</gene>
<protein>
    <submittedName>
        <fullName evidence="2">Protein memo1</fullName>
    </submittedName>
</protein>
<comment type="similarity">
    <text evidence="1">Belongs to the MEMO1 family.</text>
</comment>
<dbReference type="AlphaFoldDB" id="A0A9P6PLD4"/>
<evidence type="ECO:0000313" key="3">
    <source>
        <dbReference type="Proteomes" id="UP000726737"/>
    </source>
</evidence>
<comment type="caution">
    <text evidence="2">The sequence shown here is derived from an EMBL/GenBank/DDBJ whole genome shotgun (WGS) entry which is preliminary data.</text>
</comment>
<dbReference type="NCBIfam" id="TIGR04336">
    <property type="entry name" value="AmmeMemoSam_B"/>
    <property type="match status" value="1"/>
</dbReference>
<proteinExistence type="inferred from homology"/>
<organism evidence="2 3">
    <name type="scientific">Mortierella polycephala</name>
    <dbReference type="NCBI Taxonomy" id="41804"/>
    <lineage>
        <taxon>Eukaryota</taxon>
        <taxon>Fungi</taxon>
        <taxon>Fungi incertae sedis</taxon>
        <taxon>Mucoromycota</taxon>
        <taxon>Mortierellomycotina</taxon>
        <taxon>Mortierellomycetes</taxon>
        <taxon>Mortierellales</taxon>
        <taxon>Mortierellaceae</taxon>
        <taxon>Mortierella</taxon>
    </lineage>
</organism>
<evidence type="ECO:0000256" key="1">
    <source>
        <dbReference type="ARBA" id="ARBA00006315"/>
    </source>
</evidence>
<dbReference type="EMBL" id="JAAAJA010001221">
    <property type="protein sequence ID" value="KAG0247772.1"/>
    <property type="molecule type" value="Genomic_DNA"/>
</dbReference>
<dbReference type="InterPro" id="IPR002737">
    <property type="entry name" value="MEMO1_fam"/>
</dbReference>
<dbReference type="Proteomes" id="UP000726737">
    <property type="component" value="Unassembled WGS sequence"/>
</dbReference>
<dbReference type="CDD" id="cd07361">
    <property type="entry name" value="MEMO_like"/>
    <property type="match status" value="1"/>
</dbReference>
<sequence length="208" mass="23551">MSLETDEDEHSIEMHLPYVYKVFENYIDEIKIVPILVGALTESAERQYGKLLAPYLDDPQNLFIVSSDFCHWGVRFDYTYYADEDGNVTQSLARVGGKKNFVPPGKSQKIFESIRQLDHEGMEKIEQGDHANFCKYLARTKNTICGRHPIGVLLAALAETDKDKSENNTGTDTVYRIQFVQYAQSSNVLSTSDSSVSYASAFVQQQQQ</sequence>
<keyword evidence="3" id="KW-1185">Reference proteome</keyword>
<name>A0A9P6PLD4_9FUNG</name>
<dbReference type="Pfam" id="PF01875">
    <property type="entry name" value="Memo"/>
    <property type="match status" value="1"/>
</dbReference>
<dbReference type="OrthoDB" id="417112at2759"/>
<dbReference type="PANTHER" id="PTHR11060">
    <property type="entry name" value="PROTEIN MEMO1"/>
    <property type="match status" value="1"/>
</dbReference>
<evidence type="ECO:0000313" key="2">
    <source>
        <dbReference type="EMBL" id="KAG0247772.1"/>
    </source>
</evidence>
<reference evidence="2" key="1">
    <citation type="journal article" date="2020" name="Fungal Divers.">
        <title>Resolving the Mortierellaceae phylogeny through synthesis of multi-gene phylogenetics and phylogenomics.</title>
        <authorList>
            <person name="Vandepol N."/>
            <person name="Liber J."/>
            <person name="Desiro A."/>
            <person name="Na H."/>
            <person name="Kennedy M."/>
            <person name="Barry K."/>
            <person name="Grigoriev I.V."/>
            <person name="Miller A.N."/>
            <person name="O'Donnell K."/>
            <person name="Stajich J.E."/>
            <person name="Bonito G."/>
        </authorList>
    </citation>
    <scope>NUCLEOTIDE SEQUENCE</scope>
    <source>
        <strain evidence="2">KOD948</strain>
    </source>
</reference>